<dbReference type="AlphaFoldDB" id="A0AAW1SS15"/>
<dbReference type="PANTHER" id="PTHR11048">
    <property type="entry name" value="PRENYLTRANSFERASES"/>
    <property type="match status" value="1"/>
</dbReference>
<evidence type="ECO:0000256" key="8">
    <source>
        <dbReference type="ARBA" id="ARBA00050283"/>
    </source>
</evidence>
<keyword evidence="6 9" id="KW-1133">Transmembrane helix</keyword>
<dbReference type="GO" id="GO:0005743">
    <property type="term" value="C:mitochondrial inner membrane"/>
    <property type="evidence" value="ECO:0007669"/>
    <property type="project" value="UniProtKB-SubCell"/>
</dbReference>
<gene>
    <name evidence="10" type="ORF">WJX84_010575</name>
</gene>
<comment type="pathway">
    <text evidence="9">Cofactor biosynthesis; ubiquinone biosynthesis.</text>
</comment>
<evidence type="ECO:0000256" key="4">
    <source>
        <dbReference type="ARBA" id="ARBA00022679"/>
    </source>
</evidence>
<organism evidence="10 11">
    <name type="scientific">Apatococcus fuscideae</name>
    <dbReference type="NCBI Taxonomy" id="2026836"/>
    <lineage>
        <taxon>Eukaryota</taxon>
        <taxon>Viridiplantae</taxon>
        <taxon>Chlorophyta</taxon>
        <taxon>core chlorophytes</taxon>
        <taxon>Trebouxiophyceae</taxon>
        <taxon>Chlorellales</taxon>
        <taxon>Chlorellaceae</taxon>
        <taxon>Apatococcus</taxon>
    </lineage>
</organism>
<comment type="similarity">
    <text evidence="3 9">Belongs to the UbiA prenyltransferase family.</text>
</comment>
<keyword evidence="9" id="KW-0414">Isoprene biosynthesis</keyword>
<dbReference type="InterPro" id="IPR039653">
    <property type="entry name" value="Prenyltransferase"/>
</dbReference>
<sequence>MRGITVLKAALQSQFRSQNQTLGSSACAVLHLQLPAEITSAWRDPQQRDFFSTRPHTFAANASQLALQSVALWPARAFQSSATCREEVKSNYIEQPPRSWLNEWLPATAVPYAQLMRLDRPIGTWLLAWPCMWSIALAAPAGSLPDLRLLGLFGVGAVLLRGAGCTVNDLWDMRLDALVQRTRSRPLPSGALTVPQAVGLLGAQLLLGLGILVQLNMPSVLLGASSLLLVGTYPYMKRITFWPQAFLGLTFNWGALLGYVAATGHLDWPICLPLYAAGVCWTLVYDTIYAHQDKADDVVAGVKSTALLFGQHNRLIMSGFAVSHVGLMLVAGYNAGLGVPYTIGMSAAAYHIAWQIRTVDLDSRADCLAKFISNQYYGALVLGGIVADKLLC</sequence>
<dbReference type="GO" id="GO:0008412">
    <property type="term" value="F:4-hydroxybenzoate polyprenyltransferase activity"/>
    <property type="evidence" value="ECO:0007669"/>
    <property type="project" value="UniProtKB-EC"/>
</dbReference>
<keyword evidence="5 9" id="KW-0812">Transmembrane</keyword>
<proteinExistence type="inferred from homology"/>
<comment type="catalytic activity">
    <reaction evidence="9">
        <text>an all-trans-polyprenyl diphosphate + 4-hydroxybenzoate = a 4-hydroxy-3-(all-trans-polyprenyl)benzoate + diphosphate</text>
        <dbReference type="Rhea" id="RHEA:44504"/>
        <dbReference type="Rhea" id="RHEA-COMP:9514"/>
        <dbReference type="Rhea" id="RHEA-COMP:9564"/>
        <dbReference type="ChEBI" id="CHEBI:17879"/>
        <dbReference type="ChEBI" id="CHEBI:33019"/>
        <dbReference type="ChEBI" id="CHEBI:58914"/>
        <dbReference type="ChEBI" id="CHEBI:78396"/>
        <dbReference type="EC" id="2.5.1.39"/>
    </reaction>
</comment>
<comment type="catalytic activity">
    <reaction evidence="8">
        <text>4-hydroxybenzoate + (2E)-geranyl diphosphate = 3-geranyl-4-hydroxybenzoate + diphosphate</text>
        <dbReference type="Rhea" id="RHEA:27854"/>
        <dbReference type="ChEBI" id="CHEBI:17879"/>
        <dbReference type="ChEBI" id="CHEBI:33019"/>
        <dbReference type="ChEBI" id="CHEBI:58057"/>
        <dbReference type="ChEBI" id="CHEBI:60878"/>
        <dbReference type="EC" id="2.5.1.93"/>
    </reaction>
</comment>
<dbReference type="PROSITE" id="PS51257">
    <property type="entry name" value="PROKAR_LIPOPROTEIN"/>
    <property type="match status" value="1"/>
</dbReference>
<feature type="transmembrane region" description="Helical" evidence="9">
    <location>
        <begin position="192"/>
        <end position="213"/>
    </location>
</feature>
<dbReference type="FunFam" id="1.10.357.140:FF:000003">
    <property type="entry name" value="4-hydroxybenzoate polyprenyltransferase, mitochondrial"/>
    <property type="match status" value="1"/>
</dbReference>
<dbReference type="GO" id="GO:0102930">
    <property type="term" value="F:4-hydroxybenzoate geranyltransferase activity"/>
    <property type="evidence" value="ECO:0007669"/>
    <property type="project" value="UniProtKB-EC"/>
</dbReference>
<reference evidence="10 11" key="1">
    <citation type="journal article" date="2024" name="Nat. Commun.">
        <title>Phylogenomics reveals the evolutionary origins of lichenization in chlorophyte algae.</title>
        <authorList>
            <person name="Puginier C."/>
            <person name="Libourel C."/>
            <person name="Otte J."/>
            <person name="Skaloud P."/>
            <person name="Haon M."/>
            <person name="Grisel S."/>
            <person name="Petersen M."/>
            <person name="Berrin J.G."/>
            <person name="Delaux P.M."/>
            <person name="Dal Grande F."/>
            <person name="Keller J."/>
        </authorList>
    </citation>
    <scope>NUCLEOTIDE SEQUENCE [LARGE SCALE GENOMIC DNA]</scope>
    <source>
        <strain evidence="10 11">SAG 2523</strain>
    </source>
</reference>
<keyword evidence="7 9" id="KW-0472">Membrane</keyword>
<feature type="transmembrane region" description="Helical" evidence="9">
    <location>
        <begin position="149"/>
        <end position="171"/>
    </location>
</feature>
<dbReference type="InterPro" id="IPR044878">
    <property type="entry name" value="UbiA_sf"/>
</dbReference>
<evidence type="ECO:0000256" key="1">
    <source>
        <dbReference type="ARBA" id="ARBA00001946"/>
    </source>
</evidence>
<dbReference type="CDD" id="cd13959">
    <property type="entry name" value="PT_UbiA_COQ2"/>
    <property type="match status" value="1"/>
</dbReference>
<dbReference type="HAMAP" id="MF_01635">
    <property type="entry name" value="UbiA"/>
    <property type="match status" value="1"/>
</dbReference>
<evidence type="ECO:0000256" key="5">
    <source>
        <dbReference type="ARBA" id="ARBA00022692"/>
    </source>
</evidence>
<dbReference type="PANTHER" id="PTHR11048:SF28">
    <property type="entry name" value="4-HYDROXYBENZOATE POLYPRENYLTRANSFERASE, MITOCHONDRIAL"/>
    <property type="match status" value="1"/>
</dbReference>
<evidence type="ECO:0000256" key="6">
    <source>
        <dbReference type="ARBA" id="ARBA00022989"/>
    </source>
</evidence>
<keyword evidence="9" id="KW-0496">Mitochondrion</keyword>
<dbReference type="InterPro" id="IPR030470">
    <property type="entry name" value="UbiA_prenylTrfase_CS"/>
</dbReference>
<accession>A0AAW1SS15</accession>
<evidence type="ECO:0000313" key="10">
    <source>
        <dbReference type="EMBL" id="KAK9854206.1"/>
    </source>
</evidence>
<comment type="subcellular location">
    <subcellularLocation>
        <location evidence="2">Membrane</location>
        <topology evidence="2">Multi-pass membrane protein</topology>
    </subcellularLocation>
    <subcellularLocation>
        <location evidence="9">Mitochondrion inner membrane</location>
        <topology evidence="9">Multi-pass membrane protein</topology>
        <orientation evidence="9">Matrix side</orientation>
    </subcellularLocation>
</comment>
<evidence type="ECO:0000256" key="2">
    <source>
        <dbReference type="ARBA" id="ARBA00004141"/>
    </source>
</evidence>
<comment type="function">
    <text evidence="9">Catalyzes the prenylation of para-hydroxybenzoate (PHB) with an all-trans polyprenyl group. Mediates the second step in the final reaction sequence of coenzyme Q (CoQ) biosynthesis, which is the condensation of the polyisoprenoid side chain with PHB, generating the first membrane-bound Q intermediate.</text>
</comment>
<dbReference type="EMBL" id="JALJOV010001111">
    <property type="protein sequence ID" value="KAK9854206.1"/>
    <property type="molecule type" value="Genomic_DNA"/>
</dbReference>
<dbReference type="Gene3D" id="1.20.120.1780">
    <property type="entry name" value="UbiA prenyltransferase"/>
    <property type="match status" value="1"/>
</dbReference>
<keyword evidence="4 9" id="KW-0808">Transferase</keyword>
<keyword evidence="9" id="KW-0999">Mitochondrion inner membrane</keyword>
<dbReference type="EC" id="2.5.1.39" evidence="9"/>
<dbReference type="Pfam" id="PF01040">
    <property type="entry name" value="UbiA"/>
    <property type="match status" value="1"/>
</dbReference>
<comment type="caution">
    <text evidence="10">The sequence shown here is derived from an EMBL/GenBank/DDBJ whole genome shotgun (WGS) entry which is preliminary data.</text>
</comment>
<name>A0AAW1SS15_9CHLO</name>
<dbReference type="GO" id="GO:0006744">
    <property type="term" value="P:ubiquinone biosynthetic process"/>
    <property type="evidence" value="ECO:0007669"/>
    <property type="project" value="UniProtKB-UniRule"/>
</dbReference>
<dbReference type="FunFam" id="1.20.120.1780:FF:000001">
    <property type="entry name" value="4-hydroxybenzoate octaprenyltransferase"/>
    <property type="match status" value="1"/>
</dbReference>
<evidence type="ECO:0000256" key="7">
    <source>
        <dbReference type="ARBA" id="ARBA00023136"/>
    </source>
</evidence>
<keyword evidence="11" id="KW-1185">Reference proteome</keyword>
<dbReference type="InterPro" id="IPR000537">
    <property type="entry name" value="UbiA_prenyltransferase"/>
</dbReference>
<feature type="transmembrane region" description="Helical" evidence="9">
    <location>
        <begin position="122"/>
        <end position="143"/>
    </location>
</feature>
<dbReference type="Proteomes" id="UP001485043">
    <property type="component" value="Unassembled WGS sequence"/>
</dbReference>
<comment type="cofactor">
    <cofactor evidence="1 9">
        <name>Mg(2+)</name>
        <dbReference type="ChEBI" id="CHEBI:18420"/>
    </cofactor>
</comment>
<evidence type="ECO:0000313" key="11">
    <source>
        <dbReference type="Proteomes" id="UP001485043"/>
    </source>
</evidence>
<dbReference type="InterPro" id="IPR006370">
    <property type="entry name" value="HB_polyprenyltransferase-like"/>
</dbReference>
<evidence type="ECO:0000256" key="9">
    <source>
        <dbReference type="HAMAP-Rule" id="MF_03189"/>
    </source>
</evidence>
<protein>
    <recommendedName>
        <fullName evidence="9">4-hydroxybenzoate polyprenyltransferase, mitochondrial</fullName>
        <shortName evidence="9">4-HB polyprenyltransferase</shortName>
        <ecNumber evidence="9">2.5.1.39</ecNumber>
    </recommendedName>
    <alternativeName>
        <fullName evidence="9">Para-hydroxybenzoate--polyprenyltransferase</fullName>
        <shortName evidence="9">PHB:PPT</shortName>
        <shortName evidence="9">PHB:polyprenyltransferase</shortName>
    </alternativeName>
</protein>
<dbReference type="PROSITE" id="PS00943">
    <property type="entry name" value="UBIA"/>
    <property type="match status" value="1"/>
</dbReference>
<dbReference type="NCBIfam" id="TIGR01474">
    <property type="entry name" value="ubiA_proteo"/>
    <property type="match status" value="1"/>
</dbReference>
<dbReference type="Gene3D" id="1.10.357.140">
    <property type="entry name" value="UbiA prenyltransferase"/>
    <property type="match status" value="1"/>
</dbReference>
<evidence type="ECO:0000256" key="3">
    <source>
        <dbReference type="ARBA" id="ARBA00005985"/>
    </source>
</evidence>
<dbReference type="GO" id="GO:0008299">
    <property type="term" value="P:isoprenoid biosynthetic process"/>
    <property type="evidence" value="ECO:0007669"/>
    <property type="project" value="UniProtKB-UniRule"/>
</dbReference>
<keyword evidence="9" id="KW-0831">Ubiquinone biosynthesis</keyword>